<evidence type="ECO:0000313" key="4">
    <source>
        <dbReference type="Proteomes" id="UP001385951"/>
    </source>
</evidence>
<dbReference type="Proteomes" id="UP001385951">
    <property type="component" value="Unassembled WGS sequence"/>
</dbReference>
<feature type="transmembrane region" description="Helical" evidence="1">
    <location>
        <begin position="122"/>
        <end position="143"/>
    </location>
</feature>
<keyword evidence="1" id="KW-0812">Transmembrane</keyword>
<keyword evidence="4" id="KW-1185">Reference proteome</keyword>
<dbReference type="EMBL" id="JASBNA010000071">
    <property type="protein sequence ID" value="KAK7678455.1"/>
    <property type="molecule type" value="Genomic_DNA"/>
</dbReference>
<sequence length="370" mass="41906">MSDDAPIPMTDGEFFILQDDGYFILRKGVVIFGECIMWGIYLVVLSFLVYRLTRRPSQNYRMPAPRKRVLILMLVMFFLSTVFLVLSIVRFAVSVNIVNMAPLVDGQTYQDRIANGILIDEVLFYTMSTIFSIQFLLGDTIVLWRTYAVWEDKPLYLLFPCILWFAALVILPVERAAYALCWNFTRDEIRPQWCAPAANLNIVGWSLTMGTNGVATAMIAYKAWKHRRLIKRSLGPNARRTLVERILALLIESGFLYLAWWAAMSTTLIQFLTWGFGIQFQQHMWYMGNQVVGLYPALIVVLVDFQRSVWDTTFAEGSNMDSRVAQGSRLQFASGSRGVDVNLSSGTAGGNSDYYTLSAIKKSSFGGGEL</sequence>
<protein>
    <submittedName>
        <fullName evidence="2">Uncharacterized protein</fullName>
    </submittedName>
</protein>
<reference evidence="2 4" key="1">
    <citation type="submission" date="2022-09" db="EMBL/GenBank/DDBJ databases">
        <authorList>
            <person name="Palmer J.M."/>
        </authorList>
    </citation>
    <scope>NUCLEOTIDE SEQUENCE [LARGE SCALE GENOMIC DNA]</scope>
    <source>
        <strain evidence="2 4">DSM 7382</strain>
    </source>
</reference>
<feature type="transmembrane region" description="Helical" evidence="1">
    <location>
        <begin position="155"/>
        <end position="173"/>
    </location>
</feature>
<feature type="transmembrane region" description="Helical" evidence="1">
    <location>
        <begin position="242"/>
        <end position="263"/>
    </location>
</feature>
<dbReference type="EMBL" id="JASBNA010000090">
    <property type="protein sequence ID" value="KAK7677335.1"/>
    <property type="molecule type" value="Genomic_DNA"/>
</dbReference>
<keyword evidence="1" id="KW-1133">Transmembrane helix</keyword>
<evidence type="ECO:0000256" key="1">
    <source>
        <dbReference type="SAM" id="Phobius"/>
    </source>
</evidence>
<accession>A0AAW0FKY4</accession>
<feature type="transmembrane region" description="Helical" evidence="1">
    <location>
        <begin position="283"/>
        <end position="303"/>
    </location>
</feature>
<keyword evidence="1" id="KW-0472">Membrane</keyword>
<gene>
    <name evidence="3" type="ORF">QCA50_018515</name>
    <name evidence="2" type="ORF">QCA50_019665</name>
</gene>
<comment type="caution">
    <text evidence="2">The sequence shown here is derived from an EMBL/GenBank/DDBJ whole genome shotgun (WGS) entry which is preliminary data.</text>
</comment>
<evidence type="ECO:0000313" key="2">
    <source>
        <dbReference type="EMBL" id="KAK7677335.1"/>
    </source>
</evidence>
<name>A0AAW0FKY4_9APHY</name>
<proteinExistence type="predicted"/>
<organism evidence="2 4">
    <name type="scientific">Cerrena zonata</name>
    <dbReference type="NCBI Taxonomy" id="2478898"/>
    <lineage>
        <taxon>Eukaryota</taxon>
        <taxon>Fungi</taxon>
        <taxon>Dikarya</taxon>
        <taxon>Basidiomycota</taxon>
        <taxon>Agaricomycotina</taxon>
        <taxon>Agaricomycetes</taxon>
        <taxon>Polyporales</taxon>
        <taxon>Cerrenaceae</taxon>
        <taxon>Cerrena</taxon>
    </lineage>
</organism>
<evidence type="ECO:0000313" key="3">
    <source>
        <dbReference type="EMBL" id="KAK7678455.1"/>
    </source>
</evidence>
<feature type="transmembrane region" description="Helical" evidence="1">
    <location>
        <begin position="70"/>
        <end position="93"/>
    </location>
</feature>
<feature type="transmembrane region" description="Helical" evidence="1">
    <location>
        <begin position="202"/>
        <end position="221"/>
    </location>
</feature>
<dbReference type="AlphaFoldDB" id="A0AAW0FKY4"/>
<feature type="transmembrane region" description="Helical" evidence="1">
    <location>
        <begin position="29"/>
        <end position="50"/>
    </location>
</feature>